<dbReference type="RefSeq" id="WP_109245983.1">
    <property type="nucleotide sequence ID" value="NZ_BFFO01000006.1"/>
</dbReference>
<keyword evidence="2" id="KW-0132">Cell division</keyword>
<sequence>MILYNLLNLVLTIISIYSWVLVIYALLSWTPYSWQTSGFGRLIAKLAEPYLGIFERLRLTFFGMNFTVILAIISLQAISWLLVTLYNNLI</sequence>
<dbReference type="EMBL" id="BFFO01000006">
    <property type="protein sequence ID" value="GBG97017.1"/>
    <property type="molecule type" value="Genomic_DNA"/>
</dbReference>
<feature type="transmembrane region" description="Helical" evidence="1">
    <location>
        <begin position="6"/>
        <end position="27"/>
    </location>
</feature>
<keyword evidence="2" id="KW-0131">Cell cycle</keyword>
<evidence type="ECO:0000313" key="2">
    <source>
        <dbReference type="EMBL" id="GBG97017.1"/>
    </source>
</evidence>
<protein>
    <submittedName>
        <fullName evidence="2">Cell division membrane protein</fullName>
    </submittedName>
</protein>
<comment type="caution">
    <text evidence="2">The sequence shown here is derived from an EMBL/GenBank/DDBJ whole genome shotgun (WGS) entry which is preliminary data.</text>
</comment>
<keyword evidence="3" id="KW-1185">Reference proteome</keyword>
<proteinExistence type="predicted"/>
<gene>
    <name evidence="2" type="ORF">NtB2_01154</name>
</gene>
<dbReference type="GO" id="GO:0016020">
    <property type="term" value="C:membrane"/>
    <property type="evidence" value="ECO:0007669"/>
    <property type="project" value="InterPro"/>
</dbReference>
<name>A0A2R5HG26_9LACT</name>
<feature type="transmembrane region" description="Helical" evidence="1">
    <location>
        <begin position="59"/>
        <end position="83"/>
    </location>
</feature>
<accession>A0A2R5HG26</accession>
<evidence type="ECO:0000256" key="1">
    <source>
        <dbReference type="SAM" id="Phobius"/>
    </source>
</evidence>
<organism evidence="2 3">
    <name type="scientific">Lactococcus termiticola</name>
    <dbReference type="NCBI Taxonomy" id="2169526"/>
    <lineage>
        <taxon>Bacteria</taxon>
        <taxon>Bacillati</taxon>
        <taxon>Bacillota</taxon>
        <taxon>Bacilli</taxon>
        <taxon>Lactobacillales</taxon>
        <taxon>Streptococcaceae</taxon>
        <taxon>Lactococcus</taxon>
    </lineage>
</organism>
<dbReference type="Pfam" id="PF02325">
    <property type="entry name" value="CCB3_YggT"/>
    <property type="match status" value="1"/>
</dbReference>
<reference evidence="2 3" key="1">
    <citation type="journal article" date="2018" name="Genome Announc.">
        <title>Draft Genome Sequence of Lactococcus sp. Strain NtB2 (JCM 32569), Isolated from the Gut of the Higher Termite Nasutitermes takasagoensis.</title>
        <authorList>
            <person name="Noda S."/>
            <person name="Aihara C."/>
            <person name="Yuki M."/>
            <person name="Ohkuma M."/>
        </authorList>
    </citation>
    <scope>NUCLEOTIDE SEQUENCE [LARGE SCALE GENOMIC DNA]</scope>
    <source>
        <strain evidence="2 3">NtB2</strain>
    </source>
</reference>
<evidence type="ECO:0000313" key="3">
    <source>
        <dbReference type="Proteomes" id="UP000245021"/>
    </source>
</evidence>
<dbReference type="OrthoDB" id="47652at2"/>
<dbReference type="Proteomes" id="UP000245021">
    <property type="component" value="Unassembled WGS sequence"/>
</dbReference>
<keyword evidence="1" id="KW-0472">Membrane</keyword>
<dbReference type="AlphaFoldDB" id="A0A2R5HG26"/>
<dbReference type="InterPro" id="IPR003425">
    <property type="entry name" value="CCB3/YggT"/>
</dbReference>
<keyword evidence="1" id="KW-1133">Transmembrane helix</keyword>
<keyword evidence="1" id="KW-0812">Transmembrane</keyword>
<dbReference type="GO" id="GO:0051301">
    <property type="term" value="P:cell division"/>
    <property type="evidence" value="ECO:0007669"/>
    <property type="project" value="UniProtKB-KW"/>
</dbReference>